<keyword evidence="2" id="KW-1185">Reference proteome</keyword>
<dbReference type="Proteomes" id="UP000706333">
    <property type="component" value="Unassembled WGS sequence"/>
</dbReference>
<dbReference type="AlphaFoldDB" id="A0A934TL89"/>
<accession>A0A934TL89</accession>
<dbReference type="EMBL" id="NHSD01000222">
    <property type="protein sequence ID" value="MBK5927237.1"/>
    <property type="molecule type" value="Genomic_DNA"/>
</dbReference>
<reference evidence="1" key="1">
    <citation type="submission" date="2017-05" db="EMBL/GenBank/DDBJ databases">
        <authorList>
            <person name="Imhoff J.F."/>
            <person name="Rahn T."/>
            <person name="Kuenzel S."/>
            <person name="Neulinger S.C."/>
        </authorList>
    </citation>
    <scope>NUCLEOTIDE SEQUENCE</scope>
    <source>
        <strain evidence="1">LMG 28126</strain>
    </source>
</reference>
<evidence type="ECO:0000313" key="2">
    <source>
        <dbReference type="Proteomes" id="UP000706333"/>
    </source>
</evidence>
<organism evidence="1 2">
    <name type="scientific">Rhodobaculum claviforme</name>
    <dbReference type="NCBI Taxonomy" id="1549854"/>
    <lineage>
        <taxon>Bacteria</taxon>
        <taxon>Pseudomonadati</taxon>
        <taxon>Pseudomonadota</taxon>
        <taxon>Alphaproteobacteria</taxon>
        <taxon>Rhodobacterales</taxon>
        <taxon>Paracoccaceae</taxon>
        <taxon>Rhodobaculum</taxon>
    </lineage>
</organism>
<sequence length="74" mass="8098">MPRITVGGIDYNTEDLTENGKAQLASLQFLESQMRKLNTEVAIYKTAREGYLRALRAELAKAGQTDAASPDAQP</sequence>
<comment type="caution">
    <text evidence="1">The sequence shown here is derived from an EMBL/GenBank/DDBJ whole genome shotgun (WGS) entry which is preliminary data.</text>
</comment>
<name>A0A934TL89_9RHOB</name>
<gene>
    <name evidence="1" type="ORF">CCR87_07785</name>
</gene>
<evidence type="ECO:0000313" key="1">
    <source>
        <dbReference type="EMBL" id="MBK5927237.1"/>
    </source>
</evidence>
<reference evidence="1" key="2">
    <citation type="journal article" date="2020" name="Microorganisms">
        <title>Osmotic Adaptation and Compatible Solute Biosynthesis of Phototrophic Bacteria as Revealed from Genome Analyses.</title>
        <authorList>
            <person name="Imhoff J.F."/>
            <person name="Rahn T."/>
            <person name="Kunzel S."/>
            <person name="Keller A."/>
            <person name="Neulinger S.C."/>
        </authorList>
    </citation>
    <scope>NUCLEOTIDE SEQUENCE</scope>
    <source>
        <strain evidence="1">LMG 28126</strain>
    </source>
</reference>
<dbReference type="RefSeq" id="WP_201156997.1">
    <property type="nucleotide sequence ID" value="NZ_NHSD01000222.1"/>
</dbReference>
<protein>
    <submittedName>
        <fullName evidence="1">Uncharacterized protein</fullName>
    </submittedName>
</protein>
<proteinExistence type="predicted"/>